<evidence type="ECO:0000313" key="1">
    <source>
        <dbReference type="EMBL" id="KAF3419758.1"/>
    </source>
</evidence>
<protein>
    <submittedName>
        <fullName evidence="1">Uncharacterized protein</fullName>
    </submittedName>
</protein>
<comment type="caution">
    <text evidence="1">The sequence shown here is derived from an EMBL/GenBank/DDBJ whole genome shotgun (WGS) entry which is preliminary data.</text>
</comment>
<keyword evidence="2" id="KW-1185">Reference proteome</keyword>
<dbReference type="EMBL" id="WNWW01001949">
    <property type="protein sequence ID" value="KAF3419758.1"/>
    <property type="molecule type" value="Genomic_DNA"/>
</dbReference>
<sequence length="69" mass="7860">MRQGFSAQSVQTNHYEAFAISTSFVECFCYCILLIVNNQDLINALLREVRELCVTVKSITVPVVPLLYF</sequence>
<name>A0A833W3L4_9HYME</name>
<gene>
    <name evidence="1" type="ORF">E2986_11748</name>
</gene>
<accession>A0A833W3L4</accession>
<organism evidence="1 2">
    <name type="scientific">Frieseomelitta varia</name>
    <dbReference type="NCBI Taxonomy" id="561572"/>
    <lineage>
        <taxon>Eukaryota</taxon>
        <taxon>Metazoa</taxon>
        <taxon>Ecdysozoa</taxon>
        <taxon>Arthropoda</taxon>
        <taxon>Hexapoda</taxon>
        <taxon>Insecta</taxon>
        <taxon>Pterygota</taxon>
        <taxon>Neoptera</taxon>
        <taxon>Endopterygota</taxon>
        <taxon>Hymenoptera</taxon>
        <taxon>Apocrita</taxon>
        <taxon>Aculeata</taxon>
        <taxon>Apoidea</taxon>
        <taxon>Anthophila</taxon>
        <taxon>Apidae</taxon>
        <taxon>Frieseomelitta</taxon>
    </lineage>
</organism>
<evidence type="ECO:0000313" key="2">
    <source>
        <dbReference type="Proteomes" id="UP000655588"/>
    </source>
</evidence>
<reference evidence="1" key="1">
    <citation type="submission" date="2019-11" db="EMBL/GenBank/DDBJ databases">
        <title>The nuclear and mitochondrial genomes of Frieseomelitta varia - a highly eusocial stingless bee (Meliponini) with a permanently sterile worker caste.</title>
        <authorList>
            <person name="Freitas F.C.P."/>
            <person name="Lourenco A.P."/>
            <person name="Nunes F.M.F."/>
            <person name="Paschoal A.R."/>
            <person name="Abreu F.C.P."/>
            <person name="Barbin F.O."/>
            <person name="Bataglia L."/>
            <person name="Cardoso-Junior C.A.M."/>
            <person name="Cervoni M.S."/>
            <person name="Silva S.R."/>
            <person name="Dalarmi F."/>
            <person name="Del Lama M.A."/>
            <person name="Depintor T.S."/>
            <person name="Ferreira K.M."/>
            <person name="Goria P.S."/>
            <person name="Jaskot M.C."/>
            <person name="Lago D.C."/>
            <person name="Luna-Lucena D."/>
            <person name="Moda L.M."/>
            <person name="Nascimento L."/>
            <person name="Pedrino M."/>
            <person name="Rabico F.O."/>
            <person name="Sanches F.C."/>
            <person name="Santos D.E."/>
            <person name="Santos C.G."/>
            <person name="Vieira J."/>
            <person name="Lopes T.F."/>
            <person name="Barchuk A.R."/>
            <person name="Hartfelder K."/>
            <person name="Simoes Z.L.P."/>
            <person name="Bitondi M.M.G."/>
            <person name="Pinheiro D.G."/>
        </authorList>
    </citation>
    <scope>NUCLEOTIDE SEQUENCE</scope>
    <source>
        <strain evidence="1">USP_RPSP 00005682</strain>
        <tissue evidence="1">Whole individual</tissue>
    </source>
</reference>
<dbReference type="Proteomes" id="UP000655588">
    <property type="component" value="Unassembled WGS sequence"/>
</dbReference>
<dbReference type="AlphaFoldDB" id="A0A833W3L4"/>
<proteinExistence type="predicted"/>